<reference evidence="8" key="1">
    <citation type="journal article" date="2014" name="Int. J. Syst. Evol. Microbiol.">
        <title>Complete genome sequence of Corynebacterium casei LMG S-19264T (=DSM 44701T), isolated from a smear-ripened cheese.</title>
        <authorList>
            <consortium name="US DOE Joint Genome Institute (JGI-PGF)"/>
            <person name="Walter F."/>
            <person name="Albersmeier A."/>
            <person name="Kalinowski J."/>
            <person name="Ruckert C."/>
        </authorList>
    </citation>
    <scope>NUCLEOTIDE SEQUENCE</scope>
    <source>
        <strain evidence="8">CGMCC 1.15725</strain>
    </source>
</reference>
<keyword evidence="6 7" id="KW-0472">Membrane</keyword>
<keyword evidence="9" id="KW-1185">Reference proteome</keyword>
<evidence type="ECO:0000313" key="9">
    <source>
        <dbReference type="Proteomes" id="UP000646365"/>
    </source>
</evidence>
<comment type="caution">
    <text evidence="8">The sequence shown here is derived from an EMBL/GenBank/DDBJ whole genome shotgun (WGS) entry which is preliminary data.</text>
</comment>
<organism evidence="8 9">
    <name type="scientific">Aliidongia dinghuensis</name>
    <dbReference type="NCBI Taxonomy" id="1867774"/>
    <lineage>
        <taxon>Bacteria</taxon>
        <taxon>Pseudomonadati</taxon>
        <taxon>Pseudomonadota</taxon>
        <taxon>Alphaproteobacteria</taxon>
        <taxon>Rhodospirillales</taxon>
        <taxon>Dongiaceae</taxon>
        <taxon>Aliidongia</taxon>
    </lineage>
</organism>
<dbReference type="Gene3D" id="3.30.70.1430">
    <property type="entry name" value="Multidrug efflux transporter AcrB pore domain"/>
    <property type="match status" value="2"/>
</dbReference>
<feature type="transmembrane region" description="Helical" evidence="7">
    <location>
        <begin position="986"/>
        <end position="1012"/>
    </location>
</feature>
<gene>
    <name evidence="8" type="ORF">GCM10011611_29330</name>
</gene>
<feature type="transmembrane region" description="Helical" evidence="7">
    <location>
        <begin position="431"/>
        <end position="451"/>
    </location>
</feature>
<protein>
    <submittedName>
        <fullName evidence="8">Resistance-nodulation-cell division (RND) efflux transporter</fullName>
    </submittedName>
</protein>
<dbReference type="Gene3D" id="1.20.1640.10">
    <property type="entry name" value="Multidrug efflux transporter AcrB transmembrane domain"/>
    <property type="match status" value="2"/>
</dbReference>
<dbReference type="PANTHER" id="PTHR32063">
    <property type="match status" value="1"/>
</dbReference>
<evidence type="ECO:0000256" key="5">
    <source>
        <dbReference type="ARBA" id="ARBA00022989"/>
    </source>
</evidence>
<dbReference type="AlphaFoldDB" id="A0A8J2YTX8"/>
<feature type="transmembrane region" description="Helical" evidence="7">
    <location>
        <begin position="12"/>
        <end position="29"/>
    </location>
</feature>
<feature type="transmembrane region" description="Helical" evidence="7">
    <location>
        <begin position="360"/>
        <end position="379"/>
    </location>
</feature>
<feature type="transmembrane region" description="Helical" evidence="7">
    <location>
        <begin position="463"/>
        <end position="486"/>
    </location>
</feature>
<dbReference type="SUPFAM" id="SSF82714">
    <property type="entry name" value="Multidrug efflux transporter AcrB TolC docking domain, DN and DC subdomains"/>
    <property type="match status" value="2"/>
</dbReference>
<evidence type="ECO:0000256" key="4">
    <source>
        <dbReference type="ARBA" id="ARBA00022692"/>
    </source>
</evidence>
<proteinExistence type="predicted"/>
<feature type="transmembrane region" description="Helical" evidence="7">
    <location>
        <begin position="391"/>
        <end position="410"/>
    </location>
</feature>
<reference evidence="8" key="2">
    <citation type="submission" date="2020-09" db="EMBL/GenBank/DDBJ databases">
        <authorList>
            <person name="Sun Q."/>
            <person name="Zhou Y."/>
        </authorList>
    </citation>
    <scope>NUCLEOTIDE SEQUENCE</scope>
    <source>
        <strain evidence="8">CGMCC 1.15725</strain>
    </source>
</reference>
<dbReference type="RefSeq" id="WP_189046988.1">
    <property type="nucleotide sequence ID" value="NZ_BMJQ01000007.1"/>
</dbReference>
<evidence type="ECO:0000313" key="8">
    <source>
        <dbReference type="EMBL" id="GGF21396.1"/>
    </source>
</evidence>
<keyword evidence="4 7" id="KW-0812">Transmembrane</keyword>
<dbReference type="SUPFAM" id="SSF82866">
    <property type="entry name" value="Multidrug efflux transporter AcrB transmembrane domain"/>
    <property type="match status" value="2"/>
</dbReference>
<dbReference type="GO" id="GO:0042910">
    <property type="term" value="F:xenobiotic transmembrane transporter activity"/>
    <property type="evidence" value="ECO:0007669"/>
    <property type="project" value="TreeGrafter"/>
</dbReference>
<keyword evidence="2" id="KW-1003">Cell membrane</keyword>
<dbReference type="PANTHER" id="PTHR32063:SF34">
    <property type="entry name" value="MULTIDRUG RESISTANCE PROTEIN MDTC"/>
    <property type="match status" value="1"/>
</dbReference>
<evidence type="ECO:0000256" key="6">
    <source>
        <dbReference type="ARBA" id="ARBA00023136"/>
    </source>
</evidence>
<dbReference type="InterPro" id="IPR027463">
    <property type="entry name" value="AcrB_DN_DC_subdom"/>
</dbReference>
<keyword evidence="1" id="KW-0813">Transport</keyword>
<accession>A0A8J2YTX8</accession>
<dbReference type="PRINTS" id="PR00702">
    <property type="entry name" value="ACRIFLAVINRP"/>
</dbReference>
<feature type="transmembrane region" description="Helical" evidence="7">
    <location>
        <begin position="908"/>
        <end position="933"/>
    </location>
</feature>
<dbReference type="SUPFAM" id="SSF82693">
    <property type="entry name" value="Multidrug efflux transporter AcrB pore domain, PN1, PN2, PC1 and PC2 subdomains"/>
    <property type="match status" value="3"/>
</dbReference>
<feature type="transmembrane region" description="Helical" evidence="7">
    <location>
        <begin position="334"/>
        <end position="353"/>
    </location>
</feature>
<dbReference type="EMBL" id="BMJQ01000007">
    <property type="protein sequence ID" value="GGF21396.1"/>
    <property type="molecule type" value="Genomic_DNA"/>
</dbReference>
<keyword evidence="3" id="KW-0997">Cell inner membrane</keyword>
<feature type="transmembrane region" description="Helical" evidence="7">
    <location>
        <begin position="954"/>
        <end position="974"/>
    </location>
</feature>
<dbReference type="Gene3D" id="3.30.70.1320">
    <property type="entry name" value="Multidrug efflux transporter AcrB pore domain like"/>
    <property type="match status" value="1"/>
</dbReference>
<evidence type="ECO:0000256" key="7">
    <source>
        <dbReference type="SAM" id="Phobius"/>
    </source>
</evidence>
<dbReference type="Proteomes" id="UP000646365">
    <property type="component" value="Unassembled WGS sequence"/>
</dbReference>
<dbReference type="Gene3D" id="3.30.70.1440">
    <property type="entry name" value="Multidrug efflux transporter AcrB pore domain"/>
    <property type="match status" value="1"/>
</dbReference>
<sequence>MAISEPFIRRPVATTLLAIGIMLLGIVAYRQLAVAALPNVDLPIIRVWATLPGADPETVASSLATPLERQLGTISGLNQITSINTLGTCMIMLQFDLSRNVDDAARDVQAAINAAVQNLPQDLPRLPTFFKANPAAFPILTLALTSETLPPGKVYDYADTVVAQKLSQLEGVSEVDINGAEKSAVRVEVDPAALANMKLSLSDISTAIQSANVDGPKGSIQGDDRALMITATDQLFSAADWSNIVVAWRNGAPVRLKDVARVTDSVANTKLAGWFGDARGVVVQVRKKPDANTVATVDRIKAVLPQLERWMPPSIKVHVTADRTRMIRSAIADVQFTMLLTIGLVVLVIALFLRRFWATMIPSVTIPVSLLATFAIMYACDYSLDNLSLMALIVAVGFVVDDAIVMIENITRLMEAGHPPIEAAIRGSRQMGFTIVSITVSLLAALIPILFMPGIFGLFFREFGVTLSAAILMSALVSLTLTPMMCARFLSIGNLRVTEGRFGQAIERFLDGTIERYARSLGWALRHRWLMLGVTIGAAVGTVWLFGVVPKGALPTQDTGVIRGATLAPPDISFTAMSDRQRAVVSVIERDPAVESITSNIGSNGFQGLNNGSISVNLVDPSRRPRVEEIIDRLRPQLEQVAGIQTFLSPVQDFGGGPRQGNAQYQYTLHANDLTLLEQWAETMRDRLKTLPEIADVSTDQDKAGLQIDLKIDRERAARLGVTIGAIDNALYNAFGQRQVATMYGPLDQFKVVLEVDPRFQGDPRALDRIFVPGTSAAQVPLSFLVKTEPGAAPVQLNHQNASPAITISFNTKLGVTIGQAMAAIKKVEAEARFPEGVMGTFEGDARDAQDSNSSMPLLLLGAVVAVYVVLGMLYESYAHPLTILSTIPSASLGALVALIVTGTAMSIIAMIGIILLIGLVKKNAILMVDFALEAERRDGLSSEEAILRAARQRFRPITMTTLAAVFGSLPIALGHGAGSEIRQPLGITIIGGLLVSQVLTLYTTPVIYLFIDRMRSRRSRRLKAIPAPAE</sequence>
<evidence type="ECO:0000256" key="1">
    <source>
        <dbReference type="ARBA" id="ARBA00022448"/>
    </source>
</evidence>
<name>A0A8J2YTX8_9PROT</name>
<feature type="transmembrane region" description="Helical" evidence="7">
    <location>
        <begin position="856"/>
        <end position="875"/>
    </location>
</feature>
<dbReference type="Pfam" id="PF00873">
    <property type="entry name" value="ACR_tran"/>
    <property type="match status" value="1"/>
</dbReference>
<dbReference type="GO" id="GO:0005886">
    <property type="term" value="C:plasma membrane"/>
    <property type="evidence" value="ECO:0007669"/>
    <property type="project" value="TreeGrafter"/>
</dbReference>
<evidence type="ECO:0000256" key="3">
    <source>
        <dbReference type="ARBA" id="ARBA00022519"/>
    </source>
</evidence>
<evidence type="ECO:0000256" key="2">
    <source>
        <dbReference type="ARBA" id="ARBA00022475"/>
    </source>
</evidence>
<keyword evidence="5 7" id="KW-1133">Transmembrane helix</keyword>
<dbReference type="InterPro" id="IPR001036">
    <property type="entry name" value="Acrflvin-R"/>
</dbReference>
<dbReference type="Gene3D" id="3.30.2090.10">
    <property type="entry name" value="Multidrug efflux transporter AcrB TolC docking domain, DN and DC subdomains"/>
    <property type="match status" value="2"/>
</dbReference>